<dbReference type="OrthoDB" id="10524648at2759"/>
<dbReference type="AlphaFoldDB" id="A0A8S1XI93"/>
<dbReference type="Proteomes" id="UP000683925">
    <property type="component" value="Unassembled WGS sequence"/>
</dbReference>
<protein>
    <submittedName>
        <fullName evidence="1">Uncharacterized protein</fullName>
    </submittedName>
</protein>
<evidence type="ECO:0000313" key="2">
    <source>
        <dbReference type="Proteomes" id="UP000683925"/>
    </source>
</evidence>
<gene>
    <name evidence="1" type="ORF">POCTA_138.1.T1220115</name>
</gene>
<dbReference type="EMBL" id="CAJJDP010000122">
    <property type="protein sequence ID" value="CAD8200619.1"/>
    <property type="molecule type" value="Genomic_DNA"/>
</dbReference>
<evidence type="ECO:0000313" key="1">
    <source>
        <dbReference type="EMBL" id="CAD8200619.1"/>
    </source>
</evidence>
<accession>A0A8S1XI93</accession>
<comment type="caution">
    <text evidence="1">The sequence shown here is derived from an EMBL/GenBank/DDBJ whole genome shotgun (WGS) entry which is preliminary data.</text>
</comment>
<proteinExistence type="predicted"/>
<reference evidence="1" key="1">
    <citation type="submission" date="2021-01" db="EMBL/GenBank/DDBJ databases">
        <authorList>
            <consortium name="Genoscope - CEA"/>
            <person name="William W."/>
        </authorList>
    </citation>
    <scope>NUCLEOTIDE SEQUENCE</scope>
</reference>
<keyword evidence="2" id="KW-1185">Reference proteome</keyword>
<sequence length="170" mass="20049">MKKENSGHILVDSQLCDYQFNTAEATRLIVKQRPTKFKLLFFQAQHSEIYFVSEDDKVLYISFHNGISRVSIVGISWSNQEETPGYKKLIEMFVELNKDWFPYNYSKEEPLDKQCKRYEFREIQEIAREIGSTPYTLTMSNCNFAANWLIKRVNPECISEINRYGNCAIF</sequence>
<organism evidence="1 2">
    <name type="scientific">Paramecium octaurelia</name>
    <dbReference type="NCBI Taxonomy" id="43137"/>
    <lineage>
        <taxon>Eukaryota</taxon>
        <taxon>Sar</taxon>
        <taxon>Alveolata</taxon>
        <taxon>Ciliophora</taxon>
        <taxon>Intramacronucleata</taxon>
        <taxon>Oligohymenophorea</taxon>
        <taxon>Peniculida</taxon>
        <taxon>Parameciidae</taxon>
        <taxon>Paramecium</taxon>
    </lineage>
</organism>
<name>A0A8S1XI93_PAROT</name>